<gene>
    <name evidence="1" type="ORF">MM415B00496_0038</name>
</gene>
<reference evidence="1" key="1">
    <citation type="submission" date="2020-03" db="EMBL/GenBank/DDBJ databases">
        <title>The deep terrestrial virosphere.</title>
        <authorList>
            <person name="Holmfeldt K."/>
            <person name="Nilsson E."/>
            <person name="Simone D."/>
            <person name="Lopez-Fernandez M."/>
            <person name="Wu X."/>
            <person name="de Brujin I."/>
            <person name="Lundin D."/>
            <person name="Andersson A."/>
            <person name="Bertilsson S."/>
            <person name="Dopson M."/>
        </authorList>
    </citation>
    <scope>NUCLEOTIDE SEQUENCE</scope>
    <source>
        <strain evidence="1">MM415B00496</strain>
    </source>
</reference>
<sequence length="79" mass="8736">MLENAVFIVCEHSPKLEKGEQEIAVAEQVQQTTCCGCGYRNDVILKNQQRQAQAKQGINLVCISPASPRLPELKKKLGI</sequence>
<dbReference type="AlphaFoldDB" id="A0A6M3J3T8"/>
<protein>
    <submittedName>
        <fullName evidence="1">Uncharacterized protein</fullName>
    </submittedName>
</protein>
<proteinExistence type="predicted"/>
<evidence type="ECO:0000313" key="1">
    <source>
        <dbReference type="EMBL" id="QJA64480.1"/>
    </source>
</evidence>
<organism evidence="1">
    <name type="scientific">viral metagenome</name>
    <dbReference type="NCBI Taxonomy" id="1070528"/>
    <lineage>
        <taxon>unclassified sequences</taxon>
        <taxon>metagenomes</taxon>
        <taxon>organismal metagenomes</taxon>
    </lineage>
</organism>
<dbReference type="EMBL" id="MT141520">
    <property type="protein sequence ID" value="QJA64480.1"/>
    <property type="molecule type" value="Genomic_DNA"/>
</dbReference>
<accession>A0A6M3J3T8</accession>
<name>A0A6M3J3T8_9ZZZZ</name>